<evidence type="ECO:0000256" key="1">
    <source>
        <dbReference type="SAM" id="Phobius"/>
    </source>
</evidence>
<evidence type="ECO:0000259" key="2">
    <source>
        <dbReference type="Pfam" id="PF23997"/>
    </source>
</evidence>
<dbReference type="GeneID" id="79302579"/>
<dbReference type="RefSeq" id="WP_276281383.1">
    <property type="nucleotide sequence ID" value="NZ_CP119809.1"/>
</dbReference>
<evidence type="ECO:0000313" key="4">
    <source>
        <dbReference type="Proteomes" id="UP001596407"/>
    </source>
</evidence>
<dbReference type="EMBL" id="JBHSZH010000005">
    <property type="protein sequence ID" value="MFC7080745.1"/>
    <property type="molecule type" value="Genomic_DNA"/>
</dbReference>
<accession>A0ABD5WPG1</accession>
<evidence type="ECO:0000313" key="3">
    <source>
        <dbReference type="EMBL" id="MFC7080745.1"/>
    </source>
</evidence>
<reference evidence="3 4" key="1">
    <citation type="journal article" date="2019" name="Int. J. Syst. Evol. Microbiol.">
        <title>The Global Catalogue of Microorganisms (GCM) 10K type strain sequencing project: providing services to taxonomists for standard genome sequencing and annotation.</title>
        <authorList>
            <consortium name="The Broad Institute Genomics Platform"/>
            <consortium name="The Broad Institute Genome Sequencing Center for Infectious Disease"/>
            <person name="Wu L."/>
            <person name="Ma J."/>
        </authorList>
    </citation>
    <scope>NUCLEOTIDE SEQUENCE [LARGE SCALE GENOMIC DNA]</scope>
    <source>
        <strain evidence="3 4">DT72</strain>
    </source>
</reference>
<feature type="transmembrane region" description="Helical" evidence="1">
    <location>
        <begin position="66"/>
        <end position="84"/>
    </location>
</feature>
<dbReference type="Pfam" id="PF23997">
    <property type="entry name" value="DUF7315"/>
    <property type="match status" value="1"/>
</dbReference>
<dbReference type="AlphaFoldDB" id="A0ABD5WPG1"/>
<sequence length="106" mass="11320">MDSSSDTTDTEGESRAREVEVPLRLYKVVTVFSTMFAVAFVVGGFIVLDTATQRAQLSVSEMDLPLAILGVAMIGAGALVYAFATRFRAEGMGKPKDEPDEPSNNG</sequence>
<dbReference type="InterPro" id="IPR055739">
    <property type="entry name" value="DUF7315"/>
</dbReference>
<gene>
    <name evidence="3" type="ORF">ACFQJ6_12140</name>
</gene>
<dbReference type="Proteomes" id="UP001596407">
    <property type="component" value="Unassembled WGS sequence"/>
</dbReference>
<protein>
    <recommendedName>
        <fullName evidence="2">DUF7315 domain-containing protein</fullName>
    </recommendedName>
</protein>
<proteinExistence type="predicted"/>
<keyword evidence="1" id="KW-0472">Membrane</keyword>
<organism evidence="3 4">
    <name type="scientific">Halorussus caseinilyticus</name>
    <dbReference type="NCBI Taxonomy" id="3034025"/>
    <lineage>
        <taxon>Archaea</taxon>
        <taxon>Methanobacteriati</taxon>
        <taxon>Methanobacteriota</taxon>
        <taxon>Stenosarchaea group</taxon>
        <taxon>Halobacteria</taxon>
        <taxon>Halobacteriales</taxon>
        <taxon>Haladaptataceae</taxon>
        <taxon>Halorussus</taxon>
    </lineage>
</organism>
<keyword evidence="4" id="KW-1185">Reference proteome</keyword>
<comment type="caution">
    <text evidence="3">The sequence shown here is derived from an EMBL/GenBank/DDBJ whole genome shotgun (WGS) entry which is preliminary data.</text>
</comment>
<keyword evidence="1" id="KW-1133">Transmembrane helix</keyword>
<feature type="transmembrane region" description="Helical" evidence="1">
    <location>
        <begin position="25"/>
        <end position="46"/>
    </location>
</feature>
<name>A0ABD5WPG1_9EURY</name>
<keyword evidence="1" id="KW-0812">Transmembrane</keyword>
<feature type="domain" description="DUF7315" evidence="2">
    <location>
        <begin position="17"/>
        <end position="101"/>
    </location>
</feature>